<dbReference type="GO" id="GO:0005886">
    <property type="term" value="C:plasma membrane"/>
    <property type="evidence" value="ECO:0007669"/>
    <property type="project" value="UniProtKB-SubCell"/>
</dbReference>
<dbReference type="GO" id="GO:0016491">
    <property type="term" value="F:oxidoreductase activity"/>
    <property type="evidence" value="ECO:0007669"/>
    <property type="project" value="InterPro"/>
</dbReference>
<dbReference type="SFLD" id="SFLDF00027">
    <property type="entry name" value="p-type_atpase"/>
    <property type="match status" value="1"/>
</dbReference>
<feature type="transmembrane region" description="Helical" evidence="11">
    <location>
        <begin position="414"/>
        <end position="437"/>
    </location>
</feature>
<dbReference type="AlphaFoldDB" id="D9QH15"/>
<evidence type="ECO:0000256" key="7">
    <source>
        <dbReference type="ARBA" id="ARBA00022840"/>
    </source>
</evidence>
<dbReference type="Gene3D" id="3.40.50.1000">
    <property type="entry name" value="HAD superfamily/HAD-like"/>
    <property type="match status" value="1"/>
</dbReference>
<dbReference type="Pfam" id="PF04945">
    <property type="entry name" value="YHS"/>
    <property type="match status" value="1"/>
</dbReference>
<dbReference type="NCBIfam" id="TIGR01525">
    <property type="entry name" value="ATPase-IB_hvy"/>
    <property type="match status" value="1"/>
</dbReference>
<dbReference type="HOGENOM" id="CLU_001771_11_3_5"/>
<keyword evidence="3 11" id="KW-1003">Cell membrane</keyword>
<dbReference type="STRING" id="633149.Bresu_1670"/>
<dbReference type="InterPro" id="IPR011017">
    <property type="entry name" value="TRASH_dom"/>
</dbReference>
<dbReference type="InterPro" id="IPR012348">
    <property type="entry name" value="RNR-like"/>
</dbReference>
<accession>D9QH15</accession>
<dbReference type="InterPro" id="IPR027256">
    <property type="entry name" value="P-typ_ATPase_IB"/>
</dbReference>
<dbReference type="PANTHER" id="PTHR43520:SF8">
    <property type="entry name" value="P-TYPE CU(+) TRANSPORTER"/>
    <property type="match status" value="1"/>
</dbReference>
<dbReference type="KEGG" id="bsb:Bresu_1670"/>
<dbReference type="FunFam" id="2.70.150.10:FF:000020">
    <property type="entry name" value="Copper-exporting P-type ATPase A"/>
    <property type="match status" value="1"/>
</dbReference>
<comment type="similarity">
    <text evidence="2 11">Belongs to the cation transport ATPase (P-type) (TC 3.A.3) family. Type IB subfamily.</text>
</comment>
<dbReference type="GO" id="GO:0016887">
    <property type="term" value="F:ATP hydrolysis activity"/>
    <property type="evidence" value="ECO:0007669"/>
    <property type="project" value="InterPro"/>
</dbReference>
<evidence type="ECO:0000259" key="12">
    <source>
        <dbReference type="SMART" id="SM00746"/>
    </source>
</evidence>
<evidence type="ECO:0000256" key="1">
    <source>
        <dbReference type="ARBA" id="ARBA00004651"/>
    </source>
</evidence>
<dbReference type="InterPro" id="IPR044492">
    <property type="entry name" value="P_typ_ATPase_HD_dom"/>
</dbReference>
<evidence type="ECO:0000256" key="6">
    <source>
        <dbReference type="ARBA" id="ARBA00022741"/>
    </source>
</evidence>
<dbReference type="SMART" id="SM00746">
    <property type="entry name" value="TRASH"/>
    <property type="match status" value="1"/>
</dbReference>
<dbReference type="InterPro" id="IPR023214">
    <property type="entry name" value="HAD_sf"/>
</dbReference>
<dbReference type="SFLD" id="SFLDS00003">
    <property type="entry name" value="Haloacid_Dehalogenase"/>
    <property type="match status" value="1"/>
</dbReference>
<sequence length="784" mass="82165">MTTHPHSHAAVHACCGAKASDGAATVKDPVCGMSVDPTTTAHRASHDGQDYFFCSAGCQSKFVADPAPYLTPGMQAEPVIPGAIYTCPMHPEIRQEGPGSCPICGMALEPETVTAEAPPNHELVDFTRRFWIGLVLTLPVFALEMGGHLTNLHMLIPGQMSNWIQFALATPVVLWCGLPFFERGWTSLRTRRLNMFTLISMGVGVAWLYSVVAVLAPSLFPPAFLKADGSAPVYFEAAAVITVLVLIGQILELRAREQTSGAIRALLDLAPKTARRVRADGVDEDVSLDQITVGDRLRVRPGEKIPVDGELLDGRVAVDESMVTGESMPVTKDVGDRVVAGSLNKTGSFIMRADKVGADTLLAQIVQMVAQAQRSRAPIQRLADTVSGWFVPTVIAIALLAALVWGLVGPEPRLSYALVAAVSVLIIACPCALGLATPISIMVGVGRGAHAGVLIKNAEALERLEKVDTLVLDKTGTLTEGRPSVTAILPAEGFTDTDILRLSASLERGSEHPLADAIVRAARDRALTLSEAADFDSPVGRGVRGTIEGRQVALGNTRYLGELSIDVSALEPKAEALRHDGATAIFVAIDGKAAGVLGIADPIKATTPAAIIALKAAGLRLVMMTGDNRTTAEAVARRLGIDEVQAEVLPQDKASVVQQLRAQGRIVAMAGDGVNDAPALAAADVGVAMGAGSDVAIESAGVTLLGGDLQGIVRARHLSKAVMGNIRQNLVFAFGYNALGIPVAAGLLYPVFGWLLSPALAALAMALSSVSVIGNALRLRAVKL</sequence>
<protein>
    <submittedName>
        <fullName evidence="13">Copper-translocating P-type ATPase</fullName>
    </submittedName>
</protein>
<feature type="transmembrane region" description="Helical" evidence="11">
    <location>
        <begin position="130"/>
        <end position="150"/>
    </location>
</feature>
<evidence type="ECO:0000313" key="13">
    <source>
        <dbReference type="EMBL" id="ADL00981.1"/>
    </source>
</evidence>
<dbReference type="SUPFAM" id="SSF81665">
    <property type="entry name" value="Calcium ATPase, transmembrane domain M"/>
    <property type="match status" value="1"/>
</dbReference>
<dbReference type="InParanoid" id="D9QH15"/>
<keyword evidence="9 11" id="KW-1133">Transmembrane helix</keyword>
<evidence type="ECO:0000256" key="10">
    <source>
        <dbReference type="ARBA" id="ARBA00023136"/>
    </source>
</evidence>
<dbReference type="BioCyc" id="BSUB633149:G1GM8-1660-MONOMER"/>
<reference evidence="14" key="1">
    <citation type="journal article" date="2011" name="J. Bacteriol.">
        <title>Genome sequences of eight morphologically diverse alphaproteobacteria.</title>
        <authorList>
            <consortium name="US DOE Joint Genome Institute"/>
            <person name="Brown P.J."/>
            <person name="Kysela D.T."/>
            <person name="Buechlein A."/>
            <person name="Hemmerich C."/>
            <person name="Brun Y.V."/>
        </authorList>
    </citation>
    <scope>NUCLEOTIDE SEQUENCE [LARGE SCALE GENOMIC DNA]</scope>
    <source>
        <strain evidence="14">ATCC 15264 / DSM 4735 / LMG 14903 / NBRC 16000 / CB 81</strain>
    </source>
</reference>
<dbReference type="GO" id="GO:0060003">
    <property type="term" value="P:copper ion export"/>
    <property type="evidence" value="ECO:0007669"/>
    <property type="project" value="UniProtKB-ARBA"/>
</dbReference>
<evidence type="ECO:0000313" key="14">
    <source>
        <dbReference type="Proteomes" id="UP000002696"/>
    </source>
</evidence>
<dbReference type="InterPro" id="IPR045800">
    <property type="entry name" value="HMBD"/>
</dbReference>
<dbReference type="Pfam" id="PF00122">
    <property type="entry name" value="E1-E2_ATPase"/>
    <property type="match status" value="1"/>
</dbReference>
<dbReference type="NCBIfam" id="TIGR01494">
    <property type="entry name" value="ATPase_P-type"/>
    <property type="match status" value="1"/>
</dbReference>
<feature type="transmembrane region" description="Helical" evidence="11">
    <location>
        <begin position="193"/>
        <end position="220"/>
    </location>
</feature>
<keyword evidence="7 11" id="KW-0067">ATP-binding</keyword>
<dbReference type="PROSITE" id="PS00154">
    <property type="entry name" value="ATPASE_E1_E2"/>
    <property type="match status" value="1"/>
</dbReference>
<dbReference type="RefSeq" id="WP_013269083.1">
    <property type="nucleotide sequence ID" value="NC_014375.1"/>
</dbReference>
<dbReference type="InterPro" id="IPR023298">
    <property type="entry name" value="ATPase_P-typ_TM_dom_sf"/>
</dbReference>
<dbReference type="Gene3D" id="2.70.150.10">
    <property type="entry name" value="Calcium-transporting ATPase, cytoplasmic transduction domain A"/>
    <property type="match status" value="1"/>
</dbReference>
<dbReference type="InterPro" id="IPR007029">
    <property type="entry name" value="YHS_dom"/>
</dbReference>
<dbReference type="Gene3D" id="1.10.620.20">
    <property type="entry name" value="Ribonucleotide Reductase, subunit A"/>
    <property type="match status" value="1"/>
</dbReference>
<feature type="transmembrane region" description="Helical" evidence="11">
    <location>
        <begin position="162"/>
        <end position="181"/>
    </location>
</feature>
<evidence type="ECO:0000256" key="4">
    <source>
        <dbReference type="ARBA" id="ARBA00022692"/>
    </source>
</evidence>
<dbReference type="InterPro" id="IPR008250">
    <property type="entry name" value="ATPase_P-typ_transduc_dom_A_sf"/>
</dbReference>
<dbReference type="PANTHER" id="PTHR43520">
    <property type="entry name" value="ATP7, ISOFORM B"/>
    <property type="match status" value="1"/>
</dbReference>
<dbReference type="InterPro" id="IPR059000">
    <property type="entry name" value="ATPase_P-type_domA"/>
</dbReference>
<dbReference type="eggNOG" id="COG2217">
    <property type="taxonomic scope" value="Bacteria"/>
</dbReference>
<comment type="subcellular location">
    <subcellularLocation>
        <location evidence="1">Cell membrane</location>
        <topology evidence="1">Multi-pass membrane protein</topology>
    </subcellularLocation>
</comment>
<evidence type="ECO:0000256" key="2">
    <source>
        <dbReference type="ARBA" id="ARBA00006024"/>
    </source>
</evidence>
<keyword evidence="6 11" id="KW-0547">Nucleotide-binding</keyword>
<keyword evidence="5 11" id="KW-0479">Metal-binding</keyword>
<organism evidence="13 14">
    <name type="scientific">Brevundimonas subvibrioides (strain ATCC 15264 / DSM 4735 / LMG 14903 / NBRC 16000 / CB 81)</name>
    <name type="common">Caulobacter subvibrioides</name>
    <dbReference type="NCBI Taxonomy" id="633149"/>
    <lineage>
        <taxon>Bacteria</taxon>
        <taxon>Pseudomonadati</taxon>
        <taxon>Pseudomonadota</taxon>
        <taxon>Alphaproteobacteria</taxon>
        <taxon>Caulobacterales</taxon>
        <taxon>Caulobacteraceae</taxon>
        <taxon>Brevundimonas</taxon>
    </lineage>
</organism>
<dbReference type="SUPFAM" id="SSF56784">
    <property type="entry name" value="HAD-like"/>
    <property type="match status" value="1"/>
</dbReference>
<feature type="transmembrane region" description="Helical" evidence="11">
    <location>
        <begin position="730"/>
        <end position="749"/>
    </location>
</feature>
<dbReference type="OrthoDB" id="9807843at2"/>
<dbReference type="InterPro" id="IPR009078">
    <property type="entry name" value="Ferritin-like_SF"/>
</dbReference>
<dbReference type="NCBIfam" id="TIGR01511">
    <property type="entry name" value="ATPase-IB1_Cu"/>
    <property type="match status" value="1"/>
</dbReference>
<dbReference type="SUPFAM" id="SSF81653">
    <property type="entry name" value="Calcium ATPase, transduction domain A"/>
    <property type="match status" value="1"/>
</dbReference>
<dbReference type="SFLD" id="SFLDG00002">
    <property type="entry name" value="C1.7:_P-type_atpase_like"/>
    <property type="match status" value="1"/>
</dbReference>
<dbReference type="Gene3D" id="3.40.1110.10">
    <property type="entry name" value="Calcium-transporting ATPase, cytoplasmic domain N"/>
    <property type="match status" value="1"/>
</dbReference>
<feature type="transmembrane region" description="Helical" evidence="11">
    <location>
        <begin position="232"/>
        <end position="251"/>
    </location>
</feature>
<dbReference type="Proteomes" id="UP000002696">
    <property type="component" value="Chromosome"/>
</dbReference>
<dbReference type="GO" id="GO:0005524">
    <property type="term" value="F:ATP binding"/>
    <property type="evidence" value="ECO:0007669"/>
    <property type="project" value="UniProtKB-UniRule"/>
</dbReference>
<dbReference type="InterPro" id="IPR018303">
    <property type="entry name" value="ATPase_P-typ_P_site"/>
</dbReference>
<dbReference type="PRINTS" id="PR00943">
    <property type="entry name" value="CUATPASE"/>
</dbReference>
<feature type="transmembrane region" description="Helical" evidence="11">
    <location>
        <begin position="386"/>
        <end position="408"/>
    </location>
</feature>
<dbReference type="FunCoup" id="D9QH15">
    <property type="interactions" value="340"/>
</dbReference>
<keyword evidence="8" id="KW-1278">Translocase</keyword>
<dbReference type="EMBL" id="CP002102">
    <property type="protein sequence ID" value="ADL00981.1"/>
    <property type="molecule type" value="Genomic_DNA"/>
</dbReference>
<feature type="transmembrane region" description="Helical" evidence="11">
    <location>
        <begin position="755"/>
        <end position="777"/>
    </location>
</feature>
<feature type="domain" description="TRASH" evidence="12">
    <location>
        <begin position="28"/>
        <end position="66"/>
    </location>
</feature>
<dbReference type="GO" id="GO:0005507">
    <property type="term" value="F:copper ion binding"/>
    <property type="evidence" value="ECO:0007669"/>
    <property type="project" value="TreeGrafter"/>
</dbReference>
<dbReference type="InterPro" id="IPR023299">
    <property type="entry name" value="ATPase_P-typ_cyto_dom_N"/>
</dbReference>
<evidence type="ECO:0000256" key="11">
    <source>
        <dbReference type="RuleBase" id="RU362081"/>
    </source>
</evidence>
<keyword evidence="10 11" id="KW-0472">Membrane</keyword>
<dbReference type="InterPro" id="IPR036412">
    <property type="entry name" value="HAD-like_sf"/>
</dbReference>
<keyword evidence="14" id="KW-1185">Reference proteome</keyword>
<evidence type="ECO:0000256" key="8">
    <source>
        <dbReference type="ARBA" id="ARBA00022967"/>
    </source>
</evidence>
<gene>
    <name evidence="13" type="ordered locus">Bresu_1670</name>
</gene>
<evidence type="ECO:0000256" key="9">
    <source>
        <dbReference type="ARBA" id="ARBA00022989"/>
    </source>
</evidence>
<dbReference type="CDD" id="cd02094">
    <property type="entry name" value="P-type_ATPase_Cu-like"/>
    <property type="match status" value="1"/>
</dbReference>
<dbReference type="InterPro" id="IPR001757">
    <property type="entry name" value="P_typ_ATPase"/>
</dbReference>
<evidence type="ECO:0000256" key="3">
    <source>
        <dbReference type="ARBA" id="ARBA00022475"/>
    </source>
</evidence>
<dbReference type="Pfam" id="PF19335">
    <property type="entry name" value="HMBD"/>
    <property type="match status" value="1"/>
</dbReference>
<dbReference type="PRINTS" id="PR00119">
    <property type="entry name" value="CATATPASE"/>
</dbReference>
<proteinExistence type="inferred from homology"/>
<dbReference type="GO" id="GO:0043682">
    <property type="term" value="F:P-type divalent copper transporter activity"/>
    <property type="evidence" value="ECO:0007669"/>
    <property type="project" value="TreeGrafter"/>
</dbReference>
<dbReference type="SUPFAM" id="SSF47240">
    <property type="entry name" value="Ferritin-like"/>
    <property type="match status" value="1"/>
</dbReference>
<name>D9QH15_BRESC</name>
<keyword evidence="4 11" id="KW-0812">Transmembrane</keyword>
<evidence type="ECO:0000256" key="5">
    <source>
        <dbReference type="ARBA" id="ARBA00022723"/>
    </source>
</evidence>
<dbReference type="Pfam" id="PF00702">
    <property type="entry name" value="Hydrolase"/>
    <property type="match status" value="1"/>
</dbReference>
<dbReference type="GO" id="GO:0055070">
    <property type="term" value="P:copper ion homeostasis"/>
    <property type="evidence" value="ECO:0007669"/>
    <property type="project" value="TreeGrafter"/>
</dbReference>